<protein>
    <submittedName>
        <fullName evidence="1">Uncharacterized protein</fullName>
    </submittedName>
</protein>
<reference evidence="1 2" key="1">
    <citation type="journal article" date="2021" name="Commun. Biol.">
        <title>Genomic insights into the host specific adaptation of the Pneumocystis genus.</title>
        <authorList>
            <person name="Cisse O.H."/>
            <person name="Ma L."/>
            <person name="Dekker J.P."/>
            <person name="Khil P.P."/>
            <person name="Youn J.-H."/>
            <person name="Brenchley J.M."/>
            <person name="Blair R."/>
            <person name="Pahar B."/>
            <person name="Chabe M."/>
            <person name="Van Rompay K.K.A."/>
            <person name="Keesler R."/>
            <person name="Sukura A."/>
            <person name="Hirsch V."/>
            <person name="Kutty G."/>
            <person name="Liu Y."/>
            <person name="Peng L."/>
            <person name="Chen J."/>
            <person name="Song J."/>
            <person name="Weissenbacher-Lang C."/>
            <person name="Xu J."/>
            <person name="Upham N.S."/>
            <person name="Stajich J.E."/>
            <person name="Cuomo C.A."/>
            <person name="Cushion M.T."/>
            <person name="Kovacs J.A."/>
        </authorList>
    </citation>
    <scope>NUCLEOTIDE SEQUENCE [LARGE SCALE GENOMIC DNA]</scope>
    <source>
        <strain evidence="1 2">RABM</strain>
    </source>
</reference>
<dbReference type="EMBL" id="JABTEG010000012">
    <property type="protein sequence ID" value="KAG4304067.1"/>
    <property type="molecule type" value="Genomic_DNA"/>
</dbReference>
<sequence>MILKIAIIFFSSLNLGFAYIPMRFQKYSDTRVNKSFQTSLKQPLEHNLHKYSICTDVLDNKEFSSELIKCVKKIAKDSYCGGSYDLKCLCDSDHFVFSTGYVKTYEECFRALNSSEHYSFFSYFQNLCSQVTSFNEECLKLNSPPEPIICPYPYKGMKWGDDVLACLLKELEQSNCKKPYDAHCLCDSQSHWKGVNKCLQTAEINTLFMAQHIRKSLCHNPMSLPGCSNVSEELSECSDVFENKKLDSKLENCLKDIAKNTYCEGSTDPTCLCDSKIFECSTNNPNSYDKCFSSLTNDIHSSYLSFKQRICKDPKLPSRCIIKNKFRDKTIFYELYKDLKISKSLKQCLKDAAENSLCKIPYDALCLCDSISYQIEVIRCISGVDDKERAVVNTYLTSVCENPDSVTGSIKESELSTICKDVYENSNFTDDFKKCLRTIAKESYCKGSYDPTCLCNSNYYIESTLYVSTYHECFRLFTVEEHIKYSDYHRLMCTNPQSPPTQCLGLRSFHKSLLCPDIYKGLELSGPLEKCIKNALKKSSCEEPYSALCLCDSKSFWDAINRCIISSTNEEYKLIRNFRQTLCKSPDLLPGCNKNDTFVSTKSKTSLQDKLHNFDIQLSSFCNLFKSTTATTTATTTTKAETGIKTSYTLTTTLIIPGITVPDSSWRIKIGNIVVLILNNIMDVKLSSPDYKGKDPEKSTSDFLLKREK</sequence>
<comment type="caution">
    <text evidence="1">The sequence shown here is derived from an EMBL/GenBank/DDBJ whole genome shotgun (WGS) entry which is preliminary data.</text>
</comment>
<gene>
    <name evidence="1" type="ORF">PORY_002590</name>
</gene>
<organism evidence="1 2">
    <name type="scientific">Pneumocystis oryctolagi</name>
    <dbReference type="NCBI Taxonomy" id="42067"/>
    <lineage>
        <taxon>Eukaryota</taxon>
        <taxon>Fungi</taxon>
        <taxon>Dikarya</taxon>
        <taxon>Ascomycota</taxon>
        <taxon>Taphrinomycotina</taxon>
        <taxon>Pneumocystomycetes</taxon>
        <taxon>Pneumocystaceae</taxon>
        <taxon>Pneumocystis</taxon>
    </lineage>
</organism>
<proteinExistence type="predicted"/>
<evidence type="ECO:0000313" key="2">
    <source>
        <dbReference type="Proteomes" id="UP000768646"/>
    </source>
</evidence>
<dbReference type="Proteomes" id="UP000768646">
    <property type="component" value="Unassembled WGS sequence"/>
</dbReference>
<evidence type="ECO:0000313" key="1">
    <source>
        <dbReference type="EMBL" id="KAG4304067.1"/>
    </source>
</evidence>
<accession>A0ACB7C8Q2</accession>
<name>A0ACB7C8Q2_9ASCO</name>
<keyword evidence="2" id="KW-1185">Reference proteome</keyword>